<evidence type="ECO:0000256" key="1">
    <source>
        <dbReference type="ARBA" id="ARBA00002613"/>
    </source>
</evidence>
<dbReference type="FunFam" id="3.30.160.20:FF:000004">
    <property type="entry name" value="Peptide chain release factor 1"/>
    <property type="match status" value="1"/>
</dbReference>
<keyword evidence="3 5" id="KW-0488">Methylation</keyword>
<keyword evidence="5" id="KW-0963">Cytoplasm</keyword>
<comment type="caution">
    <text evidence="9">The sequence shown here is derived from an EMBL/GenBank/DDBJ whole genome shotgun (WGS) entry which is preliminary data.</text>
</comment>
<dbReference type="SUPFAM" id="SSF75620">
    <property type="entry name" value="Release factor"/>
    <property type="match status" value="1"/>
</dbReference>
<dbReference type="PANTHER" id="PTHR43116">
    <property type="entry name" value="PEPTIDE CHAIN RELEASE FACTOR 2"/>
    <property type="match status" value="1"/>
</dbReference>
<evidence type="ECO:0000256" key="5">
    <source>
        <dbReference type="HAMAP-Rule" id="MF_00094"/>
    </source>
</evidence>
<feature type="domain" description="Peptide chain release factor" evidence="8">
    <location>
        <begin position="84"/>
        <end position="192"/>
    </location>
</feature>
<dbReference type="AlphaFoldDB" id="A0A397S6X7"/>
<evidence type="ECO:0000259" key="8">
    <source>
        <dbReference type="SMART" id="SM00937"/>
    </source>
</evidence>
<evidence type="ECO:0000256" key="6">
    <source>
        <dbReference type="NCBIfam" id="TIGR00020"/>
    </source>
</evidence>
<comment type="PTM">
    <text evidence="5">Methylated by PrmC. Methylation increases the termination efficiency of RF2.</text>
</comment>
<comment type="subcellular location">
    <subcellularLocation>
        <location evidence="5">Cytoplasm</location>
    </subcellularLocation>
</comment>
<keyword evidence="10" id="KW-1185">Reference proteome</keyword>
<dbReference type="GO" id="GO:0005737">
    <property type="term" value="C:cytoplasm"/>
    <property type="evidence" value="ECO:0007669"/>
    <property type="project" value="UniProtKB-SubCell"/>
</dbReference>
<evidence type="ECO:0000256" key="3">
    <source>
        <dbReference type="ARBA" id="ARBA00022481"/>
    </source>
</evidence>
<name>A0A397S6X7_9MOLU</name>
<dbReference type="Gene3D" id="3.30.160.20">
    <property type="match status" value="1"/>
</dbReference>
<proteinExistence type="inferred from homology"/>
<dbReference type="InParanoid" id="A0A397S6X7"/>
<dbReference type="NCBIfam" id="TIGR00020">
    <property type="entry name" value="prfB"/>
    <property type="match status" value="1"/>
</dbReference>
<gene>
    <name evidence="5" type="primary">prfB</name>
    <name evidence="9" type="ORF">EI71_00601</name>
</gene>
<dbReference type="Gene3D" id="1.20.58.410">
    <property type="entry name" value="Release factor"/>
    <property type="match status" value="1"/>
</dbReference>
<comment type="function">
    <text evidence="1 5">Peptide chain release factor 2 directs the termination of translation in response to the peptide chain termination codons UGA and UAA.</text>
</comment>
<organism evidence="9 10">
    <name type="scientific">Anaeroplasma bactoclasticum</name>
    <dbReference type="NCBI Taxonomy" id="2088"/>
    <lineage>
        <taxon>Bacteria</taxon>
        <taxon>Bacillati</taxon>
        <taxon>Mycoplasmatota</taxon>
        <taxon>Mollicutes</taxon>
        <taxon>Anaeroplasmatales</taxon>
        <taxon>Anaeroplasmataceae</taxon>
        <taxon>Anaeroplasma</taxon>
    </lineage>
</organism>
<dbReference type="HAMAP" id="MF_00094">
    <property type="entry name" value="Rel_fac_2"/>
    <property type="match status" value="1"/>
</dbReference>
<evidence type="ECO:0000313" key="9">
    <source>
        <dbReference type="EMBL" id="RIA78024.1"/>
    </source>
</evidence>
<dbReference type="SMART" id="SM00937">
    <property type="entry name" value="PCRF"/>
    <property type="match status" value="1"/>
</dbReference>
<keyword evidence="4 5" id="KW-0648">Protein biosynthesis</keyword>
<dbReference type="Proteomes" id="UP000266506">
    <property type="component" value="Unassembled WGS sequence"/>
</dbReference>
<comment type="similarity">
    <text evidence="2 5">Belongs to the prokaryotic/mitochondrial release factor family.</text>
</comment>
<dbReference type="FunCoup" id="A0A397S6X7">
    <property type="interactions" value="317"/>
</dbReference>
<dbReference type="PANTHER" id="PTHR43116:SF3">
    <property type="entry name" value="CLASS I PEPTIDE CHAIN RELEASE FACTOR"/>
    <property type="match status" value="1"/>
</dbReference>
<reference evidence="9 10" key="1">
    <citation type="submission" date="2018-08" db="EMBL/GenBank/DDBJ databases">
        <title>Genomic Encyclopedia of Archaeal and Bacterial Type Strains, Phase II (KMG-II): from individual species to whole genera.</title>
        <authorList>
            <person name="Goeker M."/>
        </authorList>
    </citation>
    <scope>NUCLEOTIDE SEQUENCE [LARGE SCALE GENOMIC DNA]</scope>
    <source>
        <strain evidence="9 10">ATCC 27112</strain>
    </source>
</reference>
<evidence type="ECO:0000313" key="10">
    <source>
        <dbReference type="Proteomes" id="UP000266506"/>
    </source>
</evidence>
<dbReference type="Pfam" id="PF03462">
    <property type="entry name" value="PCRF"/>
    <property type="match status" value="1"/>
</dbReference>
<dbReference type="InterPro" id="IPR045853">
    <property type="entry name" value="Pep_chain_release_fac_I_sf"/>
</dbReference>
<accession>A0A397S6X7</accession>
<evidence type="ECO:0000256" key="2">
    <source>
        <dbReference type="ARBA" id="ARBA00010835"/>
    </source>
</evidence>
<keyword evidence="7" id="KW-0175">Coiled coil</keyword>
<dbReference type="GO" id="GO:0016149">
    <property type="term" value="F:translation release factor activity, codon specific"/>
    <property type="evidence" value="ECO:0007669"/>
    <property type="project" value="UniProtKB-UniRule"/>
</dbReference>
<sequence>MEKYEIHKFLEEYKQKLSDMYQALQIEEKEPKLKKLNDEIASPEFWNDQKRAQAIIVEANALRDTVLSYTTANTQYKDISDMVDLALEDTDAMMMLEESIEEFKKYMASLEEKALFTGKYDFNNCILELHPGAGGTESMDWADMLYRMYTRFCARKGFKCNVIDFQAGDEAGIKSVTLSIEGPYAYGLLKAERGVHRLVRISPFDSNARRHTSFCSCEIAPQIEETNDIVIPEEDLRIDTFCSSGPGGQGVNTTYSAVRVTHKPTGLFVACQKERSQIRNKEIAMTLLKSKLLELEIKKQEEELAKEKGEQMGINFGSQIRSYVFCPYTLVKDHRTDYEMGNITAVMDGDIEGFMLEYLKMKAGAKNE</sequence>
<dbReference type="Gene3D" id="3.30.70.1660">
    <property type="match status" value="1"/>
</dbReference>
<dbReference type="InterPro" id="IPR000352">
    <property type="entry name" value="Pep_chain_release_fac_I"/>
</dbReference>
<dbReference type="RefSeq" id="WP_119015769.1">
    <property type="nucleotide sequence ID" value="NZ_QXEV01000004.1"/>
</dbReference>
<dbReference type="EMBL" id="QXEV01000004">
    <property type="protein sequence ID" value="RIA78024.1"/>
    <property type="molecule type" value="Genomic_DNA"/>
</dbReference>
<dbReference type="InterPro" id="IPR005139">
    <property type="entry name" value="PCRF"/>
</dbReference>
<dbReference type="Pfam" id="PF00472">
    <property type="entry name" value="RF-1"/>
    <property type="match status" value="1"/>
</dbReference>
<protein>
    <recommendedName>
        <fullName evidence="5 6">Peptide chain release factor 2</fullName>
        <shortName evidence="5">RF-2</shortName>
    </recommendedName>
</protein>
<evidence type="ECO:0000256" key="7">
    <source>
        <dbReference type="SAM" id="Coils"/>
    </source>
</evidence>
<dbReference type="OrthoDB" id="9806673at2"/>
<feature type="modified residue" description="N5-methylglutamine" evidence="5">
    <location>
        <position position="249"/>
    </location>
</feature>
<dbReference type="InterPro" id="IPR004374">
    <property type="entry name" value="PrfB"/>
</dbReference>
<evidence type="ECO:0000256" key="4">
    <source>
        <dbReference type="ARBA" id="ARBA00022917"/>
    </source>
</evidence>
<feature type="coiled-coil region" evidence="7">
    <location>
        <begin position="285"/>
        <end position="312"/>
    </location>
</feature>